<accession>A0ABV9QNE0</accession>
<name>A0ABV9QNE0_9GAMM</name>
<sequence length="264" mass="29163">MTNWLRRLRDAFAPAPRIEDSDWHALLRRSALFERLPDGDRTALRTLCERFLARKTFSAAGGHELVAADCLAIAALACLPVLHLGFEHLAGWREVIVYPGEFRVRREHHDERSGVVTEGDDDLIGEAWERGPLILSWADVATDLAHPFDGFNVVAHEIAHKLDALDGAMNGTPRLPPTIARSEWIGAMQPAYDALARAVQRGRDTAIDPYAAESVDEYFAVVSELHFSDPVLLAREAPAVADLLRRFYAAPAPATSVAGLRSDR</sequence>
<dbReference type="Proteomes" id="UP001595886">
    <property type="component" value="Unassembled WGS sequence"/>
</dbReference>
<evidence type="ECO:0000313" key="1">
    <source>
        <dbReference type="EMBL" id="MFC4818823.1"/>
    </source>
</evidence>
<organism evidence="1 2">
    <name type="scientific">Dokdonella ginsengisoli</name>
    <dbReference type="NCBI Taxonomy" id="363846"/>
    <lineage>
        <taxon>Bacteria</taxon>
        <taxon>Pseudomonadati</taxon>
        <taxon>Pseudomonadota</taxon>
        <taxon>Gammaproteobacteria</taxon>
        <taxon>Lysobacterales</taxon>
        <taxon>Rhodanobacteraceae</taxon>
        <taxon>Dokdonella</taxon>
    </lineage>
</organism>
<dbReference type="Gene3D" id="3.40.390.10">
    <property type="entry name" value="Collagenase (Catalytic Domain)"/>
    <property type="match status" value="1"/>
</dbReference>
<dbReference type="InterPro" id="IPR042252">
    <property type="entry name" value="MtfA_N"/>
</dbReference>
<dbReference type="PANTHER" id="PTHR30164:SF2">
    <property type="entry name" value="PROTEIN MTFA"/>
    <property type="match status" value="1"/>
</dbReference>
<dbReference type="Gene3D" id="1.10.472.150">
    <property type="entry name" value="Glucose-regulated metallo-peptidase M90, N-terminal domain"/>
    <property type="match status" value="1"/>
</dbReference>
<dbReference type="SUPFAM" id="SSF55486">
    <property type="entry name" value="Metalloproteases ('zincins'), catalytic domain"/>
    <property type="match status" value="1"/>
</dbReference>
<keyword evidence="2" id="KW-1185">Reference proteome</keyword>
<dbReference type="EMBL" id="JBHSHD010000002">
    <property type="protein sequence ID" value="MFC4818823.1"/>
    <property type="molecule type" value="Genomic_DNA"/>
</dbReference>
<dbReference type="PANTHER" id="PTHR30164">
    <property type="entry name" value="MTFA PEPTIDASE"/>
    <property type="match status" value="1"/>
</dbReference>
<gene>
    <name evidence="1" type="ORF">ACFO6Q_00720</name>
</gene>
<reference evidence="2" key="1">
    <citation type="journal article" date="2019" name="Int. J. Syst. Evol. Microbiol.">
        <title>The Global Catalogue of Microorganisms (GCM) 10K type strain sequencing project: providing services to taxonomists for standard genome sequencing and annotation.</title>
        <authorList>
            <consortium name="The Broad Institute Genomics Platform"/>
            <consortium name="The Broad Institute Genome Sequencing Center for Infectious Disease"/>
            <person name="Wu L."/>
            <person name="Ma J."/>
        </authorList>
    </citation>
    <scope>NUCLEOTIDE SEQUENCE [LARGE SCALE GENOMIC DNA]</scope>
    <source>
        <strain evidence="2">CCUG 30340</strain>
    </source>
</reference>
<proteinExistence type="predicted"/>
<dbReference type="InterPro" id="IPR024079">
    <property type="entry name" value="MetalloPept_cat_dom_sf"/>
</dbReference>
<dbReference type="CDD" id="cd20169">
    <property type="entry name" value="Peptidase_M90_mtfA"/>
    <property type="match status" value="1"/>
</dbReference>
<comment type="caution">
    <text evidence="1">The sequence shown here is derived from an EMBL/GenBank/DDBJ whole genome shotgun (WGS) entry which is preliminary data.</text>
</comment>
<protein>
    <submittedName>
        <fullName evidence="1">Zinc-dependent peptidase</fullName>
    </submittedName>
</protein>
<evidence type="ECO:0000313" key="2">
    <source>
        <dbReference type="Proteomes" id="UP001595886"/>
    </source>
</evidence>
<dbReference type="RefSeq" id="WP_380018556.1">
    <property type="nucleotide sequence ID" value="NZ_JBHSHD010000002.1"/>
</dbReference>
<dbReference type="Pfam" id="PF06167">
    <property type="entry name" value="Peptidase_M90"/>
    <property type="match status" value="1"/>
</dbReference>
<dbReference type="InterPro" id="IPR010384">
    <property type="entry name" value="MtfA_fam"/>
</dbReference>